<evidence type="ECO:0000313" key="3">
    <source>
        <dbReference type="Proteomes" id="UP001185755"/>
    </source>
</evidence>
<feature type="region of interest" description="Disordered" evidence="1">
    <location>
        <begin position="878"/>
        <end position="903"/>
    </location>
</feature>
<dbReference type="RefSeq" id="WP_317564428.1">
    <property type="nucleotide sequence ID" value="NZ_JAWLJX010000003.1"/>
</dbReference>
<name>A0ABU4BCJ4_9NOCA</name>
<accession>A0ABU4BCJ4</accession>
<evidence type="ECO:0000256" key="1">
    <source>
        <dbReference type="SAM" id="MobiDB-lite"/>
    </source>
</evidence>
<feature type="region of interest" description="Disordered" evidence="1">
    <location>
        <begin position="1"/>
        <end position="24"/>
    </location>
</feature>
<sequence length="1330" mass="147114">MAIPSDSNRTSAHSGPVIAPGGEGLLPTREMTWQDFENFTERLLSAHRFCTDEVKHVARIQRWGRPGDKQDGIDFDGAWSDGTSAAWQCKRQKSLTVADVDEIVKKCTFEADSYYLTYSDAASAAVKKHIKKYPKWDILDRDGLRTLLDDTPLHRQRQVLDATWGVAHRKRLLRTPGEDAFLLPSAAAELRNARDLLNDVGPLVGRSEEIDRIEQLIGDPQVKVVVVSGPGGRGKSRVLIEALVRLEHSDRSRPVLVLSQGRSVDRTAIEELPHTPAVIAVDDAHLSLSTQTLLHTYAHATPGTKLLLTTRPGDVRDLLAGLAASGFDQVPEVVLQPFERKQAIDLVRSLSADLDVDYAFRSHLTQQATHSPHIAVIALNLIRTRELSGLQLLRSGDLKRAVMNRYRDIETEPIATFSSPTVRKTLATYAAIGPLTVRENNELLPTIADYCGLTKPDILTLLERLVERGVVLHTDSMIQVIPEILSDQLIEQQSTVLGQDTDFVTEIWNKFHSHNTKRLLNRFAELDTRITAEGGHTVLEACWSTITDDVLGSDRDGVAHALTQLDVFARLQPFRTMRLLAAIHERLETATVTDTEPPTRGALTHDALGQESRRRFDLSTPTDFDIEDRLAHLYGQCARADTQFLEAALDGLWRISIKRGAGSQIPKSVASAVDEFANLRRVEDATVPIRISNWVSRCIAQDEISADPTFAVGPLLAKEGGDVLQTGAREVSLRPYLISPETTRDMRDQLRDLLLNLGLTHNPRLVGIALEHLENALRRPHGQFGNTVPDSVVLEWQGDDLATLTVLAKLARETQSAATRRQIRHIVAWHAEHAKSAALRHAALELATELDQVVTDDLIELILNEYRFDMESRRGNTVPDFETYQRERSHSKAGDGPAAEDSASYFDVKEQRTQRLLNETVGGILERDHASGLLVSITSAIEDIVRLLPRHHPNLWRIFRYVADTFPDAAGVLVTGISEQSPSVMDAHIRPLLETWSLVDESDLLDWLQSDEQRTDAIRLQVARTFDSYSWVARGRPFLDLLLAGLHDPDTEIRGAYLVACHPLIRRDPRLAAEQFIGSEISPTQAEDILDRVAGTDGARWGASLELEDATAIIDLGLRTSLREWTVDQLLGGIARTHPKAVLLALSHTLAEKPGLVVELHELPTSLADHPDVITEFLVDSSLGGSRRSALLTLALANGLSDTQAQSIERAVLVANAEGLEAIVLGLSGVEIWPLQQPLLAEQMLQRADTMSPAVADSILASIAEASHLSSFGWTNGTSEEIDQCFTLASRALHDGVADTRLRQVLSDSAKWCEKEKAEISNRFDDDIDA</sequence>
<dbReference type="EMBL" id="JAWLJX010000003">
    <property type="protein sequence ID" value="MDV6261917.1"/>
    <property type="molecule type" value="Genomic_DNA"/>
</dbReference>
<feature type="compositionally biased region" description="Basic and acidic residues" evidence="1">
    <location>
        <begin position="883"/>
        <end position="893"/>
    </location>
</feature>
<organism evidence="2 3">
    <name type="scientific">Rhodococcoides yunnanense</name>
    <dbReference type="NCBI Taxonomy" id="278209"/>
    <lineage>
        <taxon>Bacteria</taxon>
        <taxon>Bacillati</taxon>
        <taxon>Actinomycetota</taxon>
        <taxon>Actinomycetes</taxon>
        <taxon>Mycobacteriales</taxon>
        <taxon>Nocardiaceae</taxon>
        <taxon>Rhodococcoides</taxon>
    </lineage>
</organism>
<gene>
    <name evidence="2" type="ORF">R3P96_11230</name>
</gene>
<dbReference type="Proteomes" id="UP001185755">
    <property type="component" value="Unassembled WGS sequence"/>
</dbReference>
<comment type="caution">
    <text evidence="2">The sequence shown here is derived from an EMBL/GenBank/DDBJ whole genome shotgun (WGS) entry which is preliminary data.</text>
</comment>
<protein>
    <recommendedName>
        <fullName evidence="4">Restriction endonuclease</fullName>
    </recommendedName>
</protein>
<evidence type="ECO:0000313" key="2">
    <source>
        <dbReference type="EMBL" id="MDV6261917.1"/>
    </source>
</evidence>
<keyword evidence="3" id="KW-1185">Reference proteome</keyword>
<feature type="compositionally biased region" description="Polar residues" evidence="1">
    <location>
        <begin position="1"/>
        <end position="13"/>
    </location>
</feature>
<dbReference type="InterPro" id="IPR027417">
    <property type="entry name" value="P-loop_NTPase"/>
</dbReference>
<dbReference type="SUPFAM" id="SSF52540">
    <property type="entry name" value="P-loop containing nucleoside triphosphate hydrolases"/>
    <property type="match status" value="1"/>
</dbReference>
<evidence type="ECO:0008006" key="4">
    <source>
        <dbReference type="Google" id="ProtNLM"/>
    </source>
</evidence>
<reference evidence="2 3" key="1">
    <citation type="submission" date="2023-10" db="EMBL/GenBank/DDBJ databases">
        <title>Development of a sustainable strategy for remediation of hydrocarbon-contaminated territories based on the waste exchange concept.</title>
        <authorList>
            <person name="Krivoruchko A."/>
        </authorList>
    </citation>
    <scope>NUCLEOTIDE SEQUENCE [LARGE SCALE GENOMIC DNA]</scope>
    <source>
        <strain evidence="2 3">IEGM 1323</strain>
    </source>
</reference>
<proteinExistence type="predicted"/>